<dbReference type="Pfam" id="PF18962">
    <property type="entry name" value="Por_Secre_tail"/>
    <property type="match status" value="1"/>
</dbReference>
<proteinExistence type="predicted"/>
<dbReference type="RefSeq" id="WP_188617309.1">
    <property type="nucleotide sequence ID" value="NZ_BMLV01000002.1"/>
</dbReference>
<dbReference type="InterPro" id="IPR026444">
    <property type="entry name" value="Secre_tail"/>
</dbReference>
<name>A0ABQ2NHW6_9FLAO</name>
<protein>
    <recommendedName>
        <fullName evidence="3">Secretion system C-terminal sorting domain-containing protein</fullName>
    </recommendedName>
</protein>
<reference evidence="5" key="1">
    <citation type="journal article" date="2019" name="Int. J. Syst. Evol. Microbiol.">
        <title>The Global Catalogue of Microorganisms (GCM) 10K type strain sequencing project: providing services to taxonomists for standard genome sequencing and annotation.</title>
        <authorList>
            <consortium name="The Broad Institute Genomics Platform"/>
            <consortium name="The Broad Institute Genome Sequencing Center for Infectious Disease"/>
            <person name="Wu L."/>
            <person name="Ma J."/>
        </authorList>
    </citation>
    <scope>NUCLEOTIDE SEQUENCE [LARGE SCALE GENOMIC DNA]</scope>
    <source>
        <strain evidence="5">CGMCC 1.7656</strain>
    </source>
</reference>
<evidence type="ECO:0000256" key="2">
    <source>
        <dbReference type="SAM" id="MobiDB-lite"/>
    </source>
</evidence>
<feature type="domain" description="Secretion system C-terminal sorting" evidence="3">
    <location>
        <begin position="323"/>
        <end position="383"/>
    </location>
</feature>
<dbReference type="InterPro" id="IPR029062">
    <property type="entry name" value="Class_I_gatase-like"/>
</dbReference>
<dbReference type="NCBIfam" id="TIGR04183">
    <property type="entry name" value="Por_Secre_tail"/>
    <property type="match status" value="1"/>
</dbReference>
<feature type="compositionally biased region" description="Polar residues" evidence="2">
    <location>
        <begin position="44"/>
        <end position="61"/>
    </location>
</feature>
<gene>
    <name evidence="4" type="ORF">GCM10010992_13490</name>
</gene>
<organism evidence="4 5">
    <name type="scientific">Cloacibacterium rupense</name>
    <dbReference type="NCBI Taxonomy" id="517423"/>
    <lineage>
        <taxon>Bacteria</taxon>
        <taxon>Pseudomonadati</taxon>
        <taxon>Bacteroidota</taxon>
        <taxon>Flavobacteriia</taxon>
        <taxon>Flavobacteriales</taxon>
        <taxon>Weeksellaceae</taxon>
    </lineage>
</organism>
<sequence>MKKITLFLAIFTLYYTNAQIKILFDATKDEMAGNADWVIDADSKSSGESNPQRIPTPAQSEITASTSETYWTGALSAWAVDLVKQGYTVETLPISGKITYGDTTNTQDLGKYKVFIVTEPNNQFSAAEKTAIINFVKNGGGLYIIADHDNSDRDSDGIDSPSVWNDLFSSNSVKTNPFGITFDLVSFSQTTSNFANLPTNSILHGLAGNPTQMQFAAGATMTLDKTANSSVQGLVYKTGSSTTGTTNVMFATANYGSGKVCALGDSSVPDDGTGDTGDTLYDGYFSDASGNHQPLLINSVIWLATASNLSAQDILKNQISVNIYPNPSSDFVYIKSEDSSENYHLTLMDSTGKVLQSIPNSTKISIASCPKGIYYLLVKNEKGFKNFKVEKK</sequence>
<evidence type="ECO:0000259" key="3">
    <source>
        <dbReference type="Pfam" id="PF18962"/>
    </source>
</evidence>
<dbReference type="SUPFAM" id="SSF52317">
    <property type="entry name" value="Class I glutamine amidotransferase-like"/>
    <property type="match status" value="1"/>
</dbReference>
<feature type="region of interest" description="Disordered" evidence="2">
    <location>
        <begin position="42"/>
        <end position="61"/>
    </location>
</feature>
<evidence type="ECO:0000256" key="1">
    <source>
        <dbReference type="ARBA" id="ARBA00022729"/>
    </source>
</evidence>
<dbReference type="EMBL" id="BMLV01000002">
    <property type="protein sequence ID" value="GGP03783.1"/>
    <property type="molecule type" value="Genomic_DNA"/>
</dbReference>
<dbReference type="Gene3D" id="3.40.50.880">
    <property type="match status" value="1"/>
</dbReference>
<keyword evidence="5" id="KW-1185">Reference proteome</keyword>
<dbReference type="Proteomes" id="UP000620064">
    <property type="component" value="Unassembled WGS sequence"/>
</dbReference>
<keyword evidence="1" id="KW-0732">Signal</keyword>
<evidence type="ECO:0000313" key="4">
    <source>
        <dbReference type="EMBL" id="GGP03783.1"/>
    </source>
</evidence>
<evidence type="ECO:0000313" key="5">
    <source>
        <dbReference type="Proteomes" id="UP000620064"/>
    </source>
</evidence>
<accession>A0ABQ2NHW6</accession>
<comment type="caution">
    <text evidence="4">The sequence shown here is derived from an EMBL/GenBank/DDBJ whole genome shotgun (WGS) entry which is preliminary data.</text>
</comment>